<dbReference type="SUPFAM" id="SSF53822">
    <property type="entry name" value="Periplasmic binding protein-like I"/>
    <property type="match status" value="1"/>
</dbReference>
<dbReference type="Proteomes" id="UP000617634">
    <property type="component" value="Unassembled WGS sequence"/>
</dbReference>
<evidence type="ECO:0000313" key="4">
    <source>
        <dbReference type="EMBL" id="MBH0113028.1"/>
    </source>
</evidence>
<feature type="domain" description="Leucine-binding protein" evidence="3">
    <location>
        <begin position="63"/>
        <end position="323"/>
    </location>
</feature>
<dbReference type="Gene3D" id="3.40.50.2300">
    <property type="match status" value="2"/>
</dbReference>
<organism evidence="4 5">
    <name type="scientific">Novosphingobium aureum</name>
    <dbReference type="NCBI Taxonomy" id="2792964"/>
    <lineage>
        <taxon>Bacteria</taxon>
        <taxon>Pseudomonadati</taxon>
        <taxon>Pseudomonadota</taxon>
        <taxon>Alphaproteobacteria</taxon>
        <taxon>Sphingomonadales</taxon>
        <taxon>Sphingomonadaceae</taxon>
        <taxon>Novosphingobium</taxon>
    </lineage>
</organism>
<dbReference type="RefSeq" id="WP_197162969.1">
    <property type="nucleotide sequence ID" value="NZ_JADZGI010000001.1"/>
</dbReference>
<comment type="similarity">
    <text evidence="1">Belongs to the leucine-binding protein family.</text>
</comment>
<dbReference type="AlphaFoldDB" id="A0A931HCM2"/>
<keyword evidence="5" id="KW-1185">Reference proteome</keyword>
<keyword evidence="2" id="KW-0732">Signal</keyword>
<dbReference type="Pfam" id="PF13458">
    <property type="entry name" value="Peripla_BP_6"/>
    <property type="match status" value="1"/>
</dbReference>
<evidence type="ECO:0000256" key="1">
    <source>
        <dbReference type="ARBA" id="ARBA00010062"/>
    </source>
</evidence>
<dbReference type="InterPro" id="IPR028082">
    <property type="entry name" value="Peripla_BP_I"/>
</dbReference>
<dbReference type="InterPro" id="IPR028081">
    <property type="entry name" value="Leu-bd"/>
</dbReference>
<protein>
    <submittedName>
        <fullName evidence="4">ABC transporter substrate-binding protein</fullName>
    </submittedName>
</protein>
<dbReference type="EMBL" id="JADZGI010000001">
    <property type="protein sequence ID" value="MBH0113028.1"/>
    <property type="molecule type" value="Genomic_DNA"/>
</dbReference>
<sequence length="365" mass="38372">MTASARIGILNDVADFAGDEDQTRDLTFWIERECAALRASGRLEVAVEFVHAYGLGLPTGTAEALEGAFATLASAGACMVVGPSTGENALALMAMADRTHIPTLAPASSERARSPYMFQYQTGSDEEEGLVIARHLATLGARRIAAFHAMSPAGERHLRSLRAEAEVLGLDLTLVHALCPTGSDDEIGPALAALLESGAEGLAVLGPDMPVGVIAHALDLTAWDGARMTGTPGIRNWSGRDIAALQGWFHVSNHSDANRRLAAIVAETGSDPAGYEDMAAHLASGHDIGRLVAEALARTQGTNGEAVRRGLEQVRALPAAAGEDGTLLGFGPQDRGALHGRHLIVRQWRDGISHEFDGARDMLEA</sequence>
<reference evidence="4" key="1">
    <citation type="submission" date="2020-11" db="EMBL/GenBank/DDBJ databases">
        <title>Novosphingobium aureum sp. nov., a marine bacterium isolated from sediment of a salt flat.</title>
        <authorList>
            <person name="Yoo Y."/>
            <person name="Kim J.-J."/>
        </authorList>
    </citation>
    <scope>NUCLEOTIDE SEQUENCE</scope>
    <source>
        <strain evidence="4">YJ-S2-02</strain>
    </source>
</reference>
<name>A0A931HCM2_9SPHN</name>
<evidence type="ECO:0000256" key="2">
    <source>
        <dbReference type="ARBA" id="ARBA00022729"/>
    </source>
</evidence>
<comment type="caution">
    <text evidence="4">The sequence shown here is derived from an EMBL/GenBank/DDBJ whole genome shotgun (WGS) entry which is preliminary data.</text>
</comment>
<gene>
    <name evidence="4" type="ORF">I5E68_08705</name>
</gene>
<evidence type="ECO:0000259" key="3">
    <source>
        <dbReference type="Pfam" id="PF13458"/>
    </source>
</evidence>
<evidence type="ECO:0000313" key="5">
    <source>
        <dbReference type="Proteomes" id="UP000617634"/>
    </source>
</evidence>
<accession>A0A931HCM2</accession>
<proteinExistence type="inferred from homology"/>